<protein>
    <submittedName>
        <fullName evidence="1">Uncharacterized protein</fullName>
    </submittedName>
</protein>
<name>A0A5P9CJR7_9VIBR</name>
<accession>A0A5P9CJR7</accession>
<dbReference type="AlphaFoldDB" id="A0A5P9CJR7"/>
<dbReference type="OrthoDB" id="4891072at2"/>
<evidence type="ECO:0000313" key="2">
    <source>
        <dbReference type="Proteomes" id="UP000326936"/>
    </source>
</evidence>
<dbReference type="RefSeq" id="WP_152430590.1">
    <property type="nucleotide sequence ID" value="NZ_CBCSDK010000004.1"/>
</dbReference>
<keyword evidence="2" id="KW-1185">Reference proteome</keyword>
<proteinExistence type="predicted"/>
<dbReference type="Proteomes" id="UP000326936">
    <property type="component" value="Chromosome"/>
</dbReference>
<reference evidence="1 2" key="1">
    <citation type="submission" date="2019-10" db="EMBL/GenBank/DDBJ databases">
        <title>Complete genome sequence of Vibrio sp. strain THAF100, isolated from non-filtered water from the water column of tank 6 of a marine aquarium containing stony-coral fragments. Water maintained at 26 degree C.</title>
        <authorList>
            <person name="Ruckert C."/>
            <person name="Franco A."/>
            <person name="Kalinowski J."/>
            <person name="Glaeser S."/>
        </authorList>
    </citation>
    <scope>NUCLEOTIDE SEQUENCE [LARGE SCALE GENOMIC DNA]</scope>
    <source>
        <strain evidence="1 2">THAF100</strain>
    </source>
</reference>
<sequence length="569" mass="65787">MDAQKTTDTSMSLRDRNIVMDAKRLGVMHQNRISFARSLIRRMSREKWKLACQWWCLNELGYGHVIYRLTTKENTYHLVVFCDEIADQERNDRVIAEKWDVTFALVIGEIDDQLLASLRDNVPVQEAGRYKNCVLVLGRANKSVRIFDSLVSSLAHGAQPALELLTETGYVLRTTAVYGNGKFGIADFKTLENNSDFRYSFSAQMCAVYLLREFSLDWINFLAKQAGGSEAVTLNKELARYLGIGNATGLGMAPYLINHPCVVDQWMTAREKALSRTLSRLPDKNVRGRFYQLIERASRHFKQIRTINKTQESANYQTIVELKAMIEHSGDSSRHNKTWSYAFEYFADYSAQTQEVALSCLMELYPEAVDEFEEQMNAKEVLTIDATYSVGELKKLIEEKYRWAIDDDYNQAENTYWFWYRSQDKEEPRLGVRGLEEGEDKELTLDIGRQVNRLYYQVCGYDSQSSIAQFLLHFPQFRTMARRVWTMAHRAMGDIQVNILRKDALPIDLLRCKLAMLGATKFDPRSDRWVRVTFFQGAPLFIDIKAKQLNDDWLFPLLPNCESQEEAVV</sequence>
<dbReference type="KEGG" id="vaq:FIV01_08400"/>
<organism evidence="1 2">
    <name type="scientific">Vibrio aquimaris</name>
    <dbReference type="NCBI Taxonomy" id="2587862"/>
    <lineage>
        <taxon>Bacteria</taxon>
        <taxon>Pseudomonadati</taxon>
        <taxon>Pseudomonadota</taxon>
        <taxon>Gammaproteobacteria</taxon>
        <taxon>Vibrionales</taxon>
        <taxon>Vibrionaceae</taxon>
        <taxon>Vibrio</taxon>
    </lineage>
</organism>
<gene>
    <name evidence="1" type="ORF">FIV01_08400</name>
</gene>
<dbReference type="EMBL" id="CP045350">
    <property type="protein sequence ID" value="QFT26446.1"/>
    <property type="molecule type" value="Genomic_DNA"/>
</dbReference>
<evidence type="ECO:0000313" key="1">
    <source>
        <dbReference type="EMBL" id="QFT26446.1"/>
    </source>
</evidence>